<feature type="domain" description="SLC12A transporter C-terminal" evidence="7">
    <location>
        <begin position="676"/>
        <end position="863"/>
    </location>
</feature>
<dbReference type="OMA" id="RWHRCKV"/>
<feature type="transmembrane region" description="Helical" evidence="5">
    <location>
        <begin position="540"/>
        <end position="556"/>
    </location>
</feature>
<feature type="transmembrane region" description="Helical" evidence="5">
    <location>
        <begin position="484"/>
        <end position="505"/>
    </location>
</feature>
<comment type="subcellular location">
    <subcellularLocation>
        <location evidence="1">Membrane</location>
        <topology evidence="1">Multi-pass membrane protein</topology>
    </subcellularLocation>
</comment>
<dbReference type="Pfam" id="PF03522">
    <property type="entry name" value="SLC12"/>
    <property type="match status" value="1"/>
</dbReference>
<evidence type="ECO:0000259" key="6">
    <source>
        <dbReference type="Pfam" id="PF00324"/>
    </source>
</evidence>
<feature type="transmembrane region" description="Helical" evidence="5">
    <location>
        <begin position="332"/>
        <end position="351"/>
    </location>
</feature>
<dbReference type="GO" id="GO:0055078">
    <property type="term" value="P:sodium ion homeostasis"/>
    <property type="evidence" value="ECO:0007669"/>
    <property type="project" value="TreeGrafter"/>
</dbReference>
<dbReference type="GO" id="GO:0006884">
    <property type="term" value="P:cell volume homeostasis"/>
    <property type="evidence" value="ECO:0007669"/>
    <property type="project" value="TreeGrafter"/>
</dbReference>
<feature type="transmembrane region" description="Helical" evidence="5">
    <location>
        <begin position="298"/>
        <end position="320"/>
    </location>
</feature>
<keyword evidence="4 5" id="KW-0472">Membrane</keyword>
<dbReference type="InterPro" id="IPR004842">
    <property type="entry name" value="SLC12A_fam"/>
</dbReference>
<evidence type="ECO:0000313" key="8">
    <source>
        <dbReference type="EMBL" id="TRY67886.1"/>
    </source>
</evidence>
<keyword evidence="9" id="KW-1185">Reference proteome</keyword>
<name>A0A553NR35_TIGCA</name>
<dbReference type="PANTHER" id="PTHR11827">
    <property type="entry name" value="SOLUTE CARRIER FAMILY 12, CATION COTRANSPORTERS"/>
    <property type="match status" value="1"/>
</dbReference>
<dbReference type="FunFam" id="1.20.1740.10:FF:000022">
    <property type="entry name" value="Bumetanide-sensitive na-k-cl cotransport protein"/>
    <property type="match status" value="1"/>
</dbReference>
<feature type="domain" description="Amino acid permease/ SLC12A" evidence="6">
    <location>
        <begin position="87"/>
        <end position="597"/>
    </location>
</feature>
<dbReference type="GO" id="GO:1990573">
    <property type="term" value="P:potassium ion import across plasma membrane"/>
    <property type="evidence" value="ECO:0007669"/>
    <property type="project" value="TreeGrafter"/>
</dbReference>
<feature type="transmembrane region" description="Helical" evidence="5">
    <location>
        <begin position="215"/>
        <end position="234"/>
    </location>
</feature>
<dbReference type="Proteomes" id="UP000318571">
    <property type="component" value="Chromosome 4"/>
</dbReference>
<evidence type="ECO:0000256" key="3">
    <source>
        <dbReference type="ARBA" id="ARBA00022989"/>
    </source>
</evidence>
<keyword evidence="2 5" id="KW-0812">Transmembrane</keyword>
<feature type="transmembrane region" description="Helical" evidence="5">
    <location>
        <begin position="88"/>
        <end position="107"/>
    </location>
</feature>
<feature type="transmembrane region" description="Helical" evidence="5">
    <location>
        <begin position="159"/>
        <end position="182"/>
    </location>
</feature>
<dbReference type="PANTHER" id="PTHR11827:SF103">
    <property type="entry name" value="SODIUM CHLORIDE COTRANSPORTER 69, ISOFORM E"/>
    <property type="match status" value="1"/>
</dbReference>
<evidence type="ECO:0000256" key="1">
    <source>
        <dbReference type="ARBA" id="ARBA00004141"/>
    </source>
</evidence>
<dbReference type="InterPro" id="IPR004841">
    <property type="entry name" value="AA-permease/SLC12A_dom"/>
</dbReference>
<sequence>MAGITNPGYTSTGNSEEGDKLGILERNITVEAFPSERYYRRMSSVHFNENRPTIEELKTGHVKSVDPEVGEDMPVDDQAFKMGWMKGVFMPCVLNIWGVMLFLRLSWVVGQCGILQAILVITLCNVVTLITSLSMSAVSTNGKIKGGGIYYMISRSLGAEFGGAIGIMLTIANSIAVATYLIGFVDSLLDMLKQYLTNFNGILDDIDTRVNDVRWIGASLLIFCLVLAIVGMSWVTRVQTFLLILLILSQVDFFVGSFLPAEDEAKFGFVGYSAKTLSDNFMTTNYHDHDDPGNAPGFFQVFGVFFPAVTGIVAGANLSGDLKDPAEAIPKGTLSAIGLTYITYIGYAIMIGSCYLSETSGDAAEYRAFLNGNESADVFSYDNCTFRKCDYGSSNDQQTLAKISYTSYLVFAGCFAATLSSAIASLVGAPRVLQALAKDKLYPLIGFFANGYGKNNEPIRGYVLSFLIALGCVMIGNLDVVSSLLSNFFVAAYALINFSVFHASMVKSPGWRPAFKYYNQWVSLIGTFLCVAVMFLMDPITAFITIACVGILYFYIKYRKPEAHWGSSTEAQQFVNTLQNVHELSNAPDHVKNFRPKAFYFVAKDRTFEEGAMSCMSLAGLGKFSPNMILLGYKQNWFDDESGTCQYYNILHEALDMNLGLSILRLPSQDGNLVPSAVLDDINIFKRKKQQGVIDIWWLYDDGGLTLLLPVILKTRKQFGECQLRVFALGSKVDDLDSETKNMSDLLEKFRIPCTDVTIIPDVTTEAKEDSHARFEKICNRADTPINQLLEHKGRSNRYLRLAEIVREQSEGSQLVVMTLPMPRPDFICSSLYMSWLEIMSCDMAMPFLFVRGNQTSVLTFYS</sequence>
<protein>
    <recommendedName>
        <fullName evidence="10">Amino acid permease/ SLC12A domain-containing protein</fullName>
    </recommendedName>
</protein>
<feature type="transmembrane region" description="Helical" evidence="5">
    <location>
        <begin position="113"/>
        <end position="138"/>
    </location>
</feature>
<dbReference type="GO" id="GO:0055075">
    <property type="term" value="P:potassium ion homeostasis"/>
    <property type="evidence" value="ECO:0007669"/>
    <property type="project" value="TreeGrafter"/>
</dbReference>
<evidence type="ECO:0000256" key="4">
    <source>
        <dbReference type="ARBA" id="ARBA00023136"/>
    </source>
</evidence>
<dbReference type="STRING" id="6832.A0A553NR35"/>
<dbReference type="EMBL" id="VCGU01000011">
    <property type="protein sequence ID" value="TRY67886.1"/>
    <property type="molecule type" value="Genomic_DNA"/>
</dbReference>
<evidence type="ECO:0000313" key="9">
    <source>
        <dbReference type="Proteomes" id="UP000318571"/>
    </source>
</evidence>
<organism evidence="8 9">
    <name type="scientific">Tigriopus californicus</name>
    <name type="common">Marine copepod</name>
    <dbReference type="NCBI Taxonomy" id="6832"/>
    <lineage>
        <taxon>Eukaryota</taxon>
        <taxon>Metazoa</taxon>
        <taxon>Ecdysozoa</taxon>
        <taxon>Arthropoda</taxon>
        <taxon>Crustacea</taxon>
        <taxon>Multicrustacea</taxon>
        <taxon>Hexanauplia</taxon>
        <taxon>Copepoda</taxon>
        <taxon>Harpacticoida</taxon>
        <taxon>Harpacticidae</taxon>
        <taxon>Tigriopus</taxon>
    </lineage>
</organism>
<evidence type="ECO:0000256" key="2">
    <source>
        <dbReference type="ARBA" id="ARBA00022692"/>
    </source>
</evidence>
<feature type="transmembrane region" description="Helical" evidence="5">
    <location>
        <begin position="408"/>
        <end position="429"/>
    </location>
</feature>
<dbReference type="InterPro" id="IPR018491">
    <property type="entry name" value="SLC12_C"/>
</dbReference>
<evidence type="ECO:0008006" key="10">
    <source>
        <dbReference type="Google" id="ProtNLM"/>
    </source>
</evidence>
<reference evidence="8 9" key="1">
    <citation type="journal article" date="2018" name="Nat. Ecol. Evol.">
        <title>Genomic signatures of mitonuclear coevolution across populations of Tigriopus californicus.</title>
        <authorList>
            <person name="Barreto F.S."/>
            <person name="Watson E.T."/>
            <person name="Lima T.G."/>
            <person name="Willett C.S."/>
            <person name="Edmands S."/>
            <person name="Li W."/>
            <person name="Burton R.S."/>
        </authorList>
    </citation>
    <scope>NUCLEOTIDE SEQUENCE [LARGE SCALE GENOMIC DNA]</scope>
    <source>
        <strain evidence="8 9">San Diego</strain>
    </source>
</reference>
<dbReference type="Gene3D" id="1.20.1740.10">
    <property type="entry name" value="Amino acid/polyamine transporter I"/>
    <property type="match status" value="1"/>
</dbReference>
<keyword evidence="3 5" id="KW-1133">Transmembrane helix</keyword>
<dbReference type="GO" id="GO:0016020">
    <property type="term" value="C:membrane"/>
    <property type="evidence" value="ECO:0007669"/>
    <property type="project" value="UniProtKB-SubCell"/>
</dbReference>
<gene>
    <name evidence="8" type="ORF">TCAL_05177</name>
</gene>
<dbReference type="Pfam" id="PF00324">
    <property type="entry name" value="AA_permease"/>
    <property type="match status" value="1"/>
</dbReference>
<dbReference type="GO" id="GO:0055064">
    <property type="term" value="P:chloride ion homeostasis"/>
    <property type="evidence" value="ECO:0007669"/>
    <property type="project" value="TreeGrafter"/>
</dbReference>
<accession>A0A553NR35</accession>
<feature type="transmembrane region" description="Helical" evidence="5">
    <location>
        <begin position="461"/>
        <end position="478"/>
    </location>
</feature>
<evidence type="ECO:0000259" key="7">
    <source>
        <dbReference type="Pfam" id="PF03522"/>
    </source>
</evidence>
<evidence type="ECO:0000256" key="5">
    <source>
        <dbReference type="SAM" id="Phobius"/>
    </source>
</evidence>
<dbReference type="GO" id="GO:0008511">
    <property type="term" value="F:sodium:potassium:chloride symporter activity"/>
    <property type="evidence" value="ECO:0007669"/>
    <property type="project" value="TreeGrafter"/>
</dbReference>
<comment type="caution">
    <text evidence="8">The sequence shown here is derived from an EMBL/GenBank/DDBJ whole genome shotgun (WGS) entry which is preliminary data.</text>
</comment>
<proteinExistence type="predicted"/>
<dbReference type="AlphaFoldDB" id="A0A553NR35"/>